<organism evidence="13 14">
    <name type="scientific">Fructilactobacillus sanfranciscensis</name>
    <name type="common">Lactobacillus sanfranciscensis</name>
    <dbReference type="NCBI Taxonomy" id="1625"/>
    <lineage>
        <taxon>Bacteria</taxon>
        <taxon>Bacillati</taxon>
        <taxon>Bacillota</taxon>
        <taxon>Bacilli</taxon>
        <taxon>Lactobacillales</taxon>
        <taxon>Lactobacillaceae</taxon>
        <taxon>Fructilactobacillus</taxon>
    </lineage>
</organism>
<dbReference type="Pfam" id="PF02096">
    <property type="entry name" value="60KD_IMP"/>
    <property type="match status" value="1"/>
</dbReference>
<proteinExistence type="inferred from homology"/>
<evidence type="ECO:0000256" key="1">
    <source>
        <dbReference type="ARBA" id="ARBA00004651"/>
    </source>
</evidence>
<dbReference type="GO" id="GO:0032977">
    <property type="term" value="F:membrane insertase activity"/>
    <property type="evidence" value="ECO:0007669"/>
    <property type="project" value="InterPro"/>
</dbReference>
<feature type="domain" description="Membrane insertase YidC/Oxa/ALB C-terminal" evidence="12">
    <location>
        <begin position="58"/>
        <end position="246"/>
    </location>
</feature>
<feature type="transmembrane region" description="Helical" evidence="11">
    <location>
        <begin position="229"/>
        <end position="248"/>
    </location>
</feature>
<dbReference type="GO" id="GO:0015031">
    <property type="term" value="P:protein transport"/>
    <property type="evidence" value="ECO:0007669"/>
    <property type="project" value="UniProtKB-KW"/>
</dbReference>
<evidence type="ECO:0000256" key="6">
    <source>
        <dbReference type="ARBA" id="ARBA00022989"/>
    </source>
</evidence>
<dbReference type="NCBIfam" id="TIGR03592">
    <property type="entry name" value="yidC_oxa1_cterm"/>
    <property type="match status" value="1"/>
</dbReference>
<dbReference type="PANTHER" id="PTHR12428:SF65">
    <property type="entry name" value="CYTOCHROME C OXIDASE ASSEMBLY PROTEIN COX18, MITOCHONDRIAL"/>
    <property type="match status" value="1"/>
</dbReference>
<keyword evidence="2" id="KW-0813">Transport</keyword>
<gene>
    <name evidence="13" type="ORF">DID87_01285</name>
</gene>
<dbReference type="GO" id="GO:0051205">
    <property type="term" value="P:protein insertion into membrane"/>
    <property type="evidence" value="ECO:0007669"/>
    <property type="project" value="TreeGrafter"/>
</dbReference>
<keyword evidence="7 11" id="KW-0472">Membrane</keyword>
<feature type="transmembrane region" description="Helical" evidence="11">
    <location>
        <begin position="58"/>
        <end position="78"/>
    </location>
</feature>
<dbReference type="EMBL" id="QFCR01000002">
    <property type="protein sequence ID" value="TNK91006.1"/>
    <property type="molecule type" value="Genomic_DNA"/>
</dbReference>
<evidence type="ECO:0000256" key="9">
    <source>
        <dbReference type="RuleBase" id="RU003945"/>
    </source>
</evidence>
<evidence type="ECO:0000259" key="12">
    <source>
        <dbReference type="Pfam" id="PF02096"/>
    </source>
</evidence>
<protein>
    <submittedName>
        <fullName evidence="13">Membrane protein insertase YidC</fullName>
    </submittedName>
</protein>
<dbReference type="AlphaFoldDB" id="A0A5C4TK42"/>
<evidence type="ECO:0000256" key="2">
    <source>
        <dbReference type="ARBA" id="ARBA00022448"/>
    </source>
</evidence>
<dbReference type="PROSITE" id="PS51257">
    <property type="entry name" value="PROKAR_LIPOPROTEIN"/>
    <property type="match status" value="1"/>
</dbReference>
<keyword evidence="3" id="KW-1003">Cell membrane</keyword>
<feature type="compositionally biased region" description="Low complexity" evidence="10">
    <location>
        <begin position="287"/>
        <end position="298"/>
    </location>
</feature>
<feature type="transmembrane region" description="Helical" evidence="11">
    <location>
        <begin position="130"/>
        <end position="155"/>
    </location>
</feature>
<dbReference type="InterPro" id="IPR047196">
    <property type="entry name" value="YidC_ALB_C"/>
</dbReference>
<keyword evidence="8" id="KW-0143">Chaperone</keyword>
<sequence>MKNRKKLSLIGIIGFAALTLSGCVRQDSHGHPYGMVYDYLAVPGQHVMDWLAKYVGGYGWSLISITVIVRCLLLPVMISQLKKSTIMQEKMALVKPQMTKIQSLLKNAKTQEEQVALNQQMMKLYKDNGISMTGGIGCLPLLIQMPIFAALYAAIRYSPELSHTVFMGIQLGQKSILLAVLSLIVYAIQGYLSILGMPKTQRKQMGAMMIISPVMIFFVSLSSPAGLGIYFFIGGLFAIIQQLIVNAIRPRIIKQIQTEAKKNPPKIIVPDTLEETEEKVSAEESNDNQINHNNNRNANKQRHHHE</sequence>
<feature type="transmembrane region" description="Helical" evidence="11">
    <location>
        <begin position="175"/>
        <end position="194"/>
    </location>
</feature>
<evidence type="ECO:0000256" key="11">
    <source>
        <dbReference type="SAM" id="Phobius"/>
    </source>
</evidence>
<dbReference type="RefSeq" id="WP_014081914.1">
    <property type="nucleotide sequence ID" value="NZ_CP118925.1"/>
</dbReference>
<dbReference type="Proteomes" id="UP000313312">
    <property type="component" value="Unassembled WGS sequence"/>
</dbReference>
<evidence type="ECO:0000313" key="13">
    <source>
        <dbReference type="EMBL" id="TNK91006.1"/>
    </source>
</evidence>
<evidence type="ECO:0000256" key="4">
    <source>
        <dbReference type="ARBA" id="ARBA00022692"/>
    </source>
</evidence>
<keyword evidence="4 9" id="KW-0812">Transmembrane</keyword>
<accession>A0A5C4TK42</accession>
<keyword evidence="6 11" id="KW-1133">Transmembrane helix</keyword>
<comment type="subcellular location">
    <subcellularLocation>
        <location evidence="1">Cell membrane</location>
        <topology evidence="1">Multi-pass membrane protein</topology>
    </subcellularLocation>
    <subcellularLocation>
        <location evidence="9">Membrane</location>
        <topology evidence="9">Multi-pass membrane protein</topology>
    </subcellularLocation>
</comment>
<dbReference type="InterPro" id="IPR028055">
    <property type="entry name" value="YidC/Oxa/ALB_C"/>
</dbReference>
<feature type="region of interest" description="Disordered" evidence="10">
    <location>
        <begin position="267"/>
        <end position="306"/>
    </location>
</feature>
<dbReference type="OMA" id="GWAIIII"/>
<dbReference type="GO" id="GO:0005886">
    <property type="term" value="C:plasma membrane"/>
    <property type="evidence" value="ECO:0007669"/>
    <property type="project" value="UniProtKB-SubCell"/>
</dbReference>
<evidence type="ECO:0000256" key="3">
    <source>
        <dbReference type="ARBA" id="ARBA00022475"/>
    </source>
</evidence>
<evidence type="ECO:0000256" key="7">
    <source>
        <dbReference type="ARBA" id="ARBA00023136"/>
    </source>
</evidence>
<keyword evidence="5" id="KW-0653">Protein transport</keyword>
<comment type="caution">
    <text evidence="13">The sequence shown here is derived from an EMBL/GenBank/DDBJ whole genome shotgun (WGS) entry which is preliminary data.</text>
</comment>
<name>A0A5C4TK42_FRUSA</name>
<dbReference type="InterPro" id="IPR001708">
    <property type="entry name" value="YidC/ALB3/OXA1/COX18"/>
</dbReference>
<dbReference type="GeneID" id="93160522"/>
<dbReference type="CDD" id="cd20070">
    <property type="entry name" value="5TM_YidC_Alb3"/>
    <property type="match status" value="1"/>
</dbReference>
<comment type="similarity">
    <text evidence="9">Belongs to the OXA1/ALB3/YidC family.</text>
</comment>
<evidence type="ECO:0000313" key="14">
    <source>
        <dbReference type="Proteomes" id="UP000313312"/>
    </source>
</evidence>
<dbReference type="PANTHER" id="PTHR12428">
    <property type="entry name" value="OXA1"/>
    <property type="match status" value="1"/>
</dbReference>
<dbReference type="PRINTS" id="PR00701">
    <property type="entry name" value="60KDINNERMP"/>
</dbReference>
<evidence type="ECO:0000256" key="10">
    <source>
        <dbReference type="SAM" id="MobiDB-lite"/>
    </source>
</evidence>
<reference evidence="13 14" key="1">
    <citation type="submission" date="2018-05" db="EMBL/GenBank/DDBJ databases">
        <title>Lactobacillus sanfranciscensis Ah4 draft denome sequence.</title>
        <authorList>
            <person name="Zhang G."/>
        </authorList>
    </citation>
    <scope>NUCLEOTIDE SEQUENCE [LARGE SCALE GENOMIC DNA]</scope>
    <source>
        <strain evidence="13 14">Ah4</strain>
    </source>
</reference>
<evidence type="ECO:0000256" key="8">
    <source>
        <dbReference type="ARBA" id="ARBA00023186"/>
    </source>
</evidence>
<evidence type="ECO:0000256" key="5">
    <source>
        <dbReference type="ARBA" id="ARBA00022927"/>
    </source>
</evidence>